<reference evidence="3" key="1">
    <citation type="journal article" date="2012" name="Nature">
        <title>A physical, genetic and functional sequence assembly of the barley genome.</title>
        <authorList>
            <consortium name="The International Barley Genome Sequencing Consortium"/>
            <person name="Mayer K.F."/>
            <person name="Waugh R."/>
            <person name="Brown J.W."/>
            <person name="Schulman A."/>
            <person name="Langridge P."/>
            <person name="Platzer M."/>
            <person name="Fincher G.B."/>
            <person name="Muehlbauer G.J."/>
            <person name="Sato K."/>
            <person name="Close T.J."/>
            <person name="Wise R.P."/>
            <person name="Stein N."/>
        </authorList>
    </citation>
    <scope>NUCLEOTIDE SEQUENCE [LARGE SCALE GENOMIC DNA]</scope>
    <source>
        <strain evidence="3">cv. Morex</strain>
    </source>
</reference>
<dbReference type="Gramene" id="HORVU.MOREX.r3.1HG0093370.1">
    <property type="protein sequence ID" value="HORVU.MOREX.r3.1HG0093370.1.CDS1"/>
    <property type="gene ID" value="HORVU.MOREX.r3.1HG0093370"/>
</dbReference>
<evidence type="ECO:0000256" key="1">
    <source>
        <dbReference type="SAM" id="SignalP"/>
    </source>
</evidence>
<dbReference type="AlphaFoldDB" id="A0A8I6WM74"/>
<dbReference type="Gramene" id="HORVU.MOREX.r3.1HG0093390.1">
    <property type="protein sequence ID" value="HORVU.MOREX.r3.1HG0093390.1.CDS1"/>
    <property type="gene ID" value="HORVU.MOREX.r3.1HG0093390"/>
</dbReference>
<dbReference type="OrthoDB" id="712931at2759"/>
<feature type="signal peptide" evidence="1">
    <location>
        <begin position="1"/>
        <end position="32"/>
    </location>
</feature>
<dbReference type="SMR" id="A0A8I6WM74"/>
<name>A0A8I6WM74_HORVV</name>
<dbReference type="OMA" id="KFECTDL"/>
<evidence type="ECO:0008006" key="4">
    <source>
        <dbReference type="Google" id="ProtNLM"/>
    </source>
</evidence>
<reference evidence="2" key="2">
    <citation type="submission" date="2020-10" db="EMBL/GenBank/DDBJ databases">
        <authorList>
            <person name="Scholz U."/>
            <person name="Mascher M."/>
            <person name="Fiebig A."/>
        </authorList>
    </citation>
    <scope>NUCLEOTIDE SEQUENCE [LARGE SCALE GENOMIC DNA]</scope>
    <source>
        <strain evidence="2">cv. Morex</strain>
    </source>
</reference>
<dbReference type="SUPFAM" id="SSF101148">
    <property type="entry name" value="Plant invertase/pectin methylesterase inhibitor"/>
    <property type="match status" value="1"/>
</dbReference>
<protein>
    <recommendedName>
        <fullName evidence="4">Pectinesterase inhibitor domain-containing protein</fullName>
    </recommendedName>
</protein>
<sequence>MVMSMLPYTYPLALLVVLVVLGVAAPPALVRSDPEPGPSVEAINATCATASSQVYCRQLLLDNLDVRTPEVKDVIGMSVQVAAKKAAEAAAVYKANKNPSKCIAGCIHDLAVLTKMIDAVRDPAVLKTAKDAGYDEFDSRNKKCGNDCTIDMSNQERADQMAFVFAEGALHVTDDLLKRRAFFNQKKA</sequence>
<dbReference type="Gramene" id="HORVU.MOREX.r2.1HG0076900.1">
    <property type="protein sequence ID" value="HORVU.MOREX.r2.1HG0076900.1"/>
    <property type="gene ID" value="HORVU.MOREX.r2.1HG0076900"/>
</dbReference>
<dbReference type="EnsemblPlants" id="HORVU.MOREX.r3.1HG0093390.1">
    <property type="protein sequence ID" value="HORVU.MOREX.r3.1HG0093390.1.CDS1"/>
    <property type="gene ID" value="HORVU.MOREX.r3.1HG0093390"/>
</dbReference>
<organism evidence="2 3">
    <name type="scientific">Hordeum vulgare subsp. vulgare</name>
    <name type="common">Domesticated barley</name>
    <dbReference type="NCBI Taxonomy" id="112509"/>
    <lineage>
        <taxon>Eukaryota</taxon>
        <taxon>Viridiplantae</taxon>
        <taxon>Streptophyta</taxon>
        <taxon>Embryophyta</taxon>
        <taxon>Tracheophyta</taxon>
        <taxon>Spermatophyta</taxon>
        <taxon>Magnoliopsida</taxon>
        <taxon>Liliopsida</taxon>
        <taxon>Poales</taxon>
        <taxon>Poaceae</taxon>
        <taxon>BOP clade</taxon>
        <taxon>Pooideae</taxon>
        <taxon>Triticodae</taxon>
        <taxon>Triticeae</taxon>
        <taxon>Hordeinae</taxon>
        <taxon>Hordeum</taxon>
    </lineage>
</organism>
<reference evidence="2" key="3">
    <citation type="submission" date="2022-01" db="UniProtKB">
        <authorList>
            <consortium name="EnsemblPlants"/>
        </authorList>
    </citation>
    <scope>IDENTIFICATION</scope>
    <source>
        <strain evidence="2">subsp. vulgare</strain>
    </source>
</reference>
<keyword evidence="3" id="KW-1185">Reference proteome</keyword>
<proteinExistence type="predicted"/>
<dbReference type="Proteomes" id="UP000011116">
    <property type="component" value="Chromosome 1H"/>
</dbReference>
<evidence type="ECO:0000313" key="3">
    <source>
        <dbReference type="Proteomes" id="UP000011116"/>
    </source>
</evidence>
<evidence type="ECO:0000313" key="2">
    <source>
        <dbReference type="EnsemblPlants" id="HORVU.MOREX.r3.1HG0093390.1.CDS1"/>
    </source>
</evidence>
<gene>
    <name evidence="2" type="primary">LOC123421264</name>
</gene>
<accession>A0A8I6WM74</accession>
<dbReference type="EnsemblPlants" id="HORVU.MOREX.r3.1HG0093370.1">
    <property type="protein sequence ID" value="HORVU.MOREX.r3.1HG0093370.1.CDS1"/>
    <property type="gene ID" value="HORVU.MOREX.r3.1HG0093370"/>
</dbReference>
<keyword evidence="1" id="KW-0732">Signal</keyword>
<feature type="chain" id="PRO_5043264854" description="Pectinesterase inhibitor domain-containing protein" evidence="1">
    <location>
        <begin position="33"/>
        <end position="188"/>
    </location>
</feature>
<dbReference type="InterPro" id="IPR035513">
    <property type="entry name" value="Invertase/methylesterase_inhib"/>
</dbReference>